<dbReference type="RefSeq" id="WP_207542121.1">
    <property type="nucleotide sequence ID" value="NZ_JAFNAA010000009.1"/>
</dbReference>
<name>A0A8I1W8Z5_PLESH</name>
<feature type="chain" id="PRO_5034906644" description="Acid shock protein" evidence="1">
    <location>
        <begin position="23"/>
        <end position="67"/>
    </location>
</feature>
<reference evidence="2" key="1">
    <citation type="submission" date="2021-03" db="EMBL/GenBank/DDBJ databases">
        <title>Plesiomonas shigelloides zfcc0051, isolated from zebrafish feces.</title>
        <authorList>
            <person name="Vanderhoek Z."/>
            <person name="Gaulke C."/>
        </authorList>
    </citation>
    <scope>NUCLEOTIDE SEQUENCE</scope>
    <source>
        <strain evidence="2">Zfcc0051</strain>
    </source>
</reference>
<gene>
    <name evidence="2" type="ORF">J2R62_09810</name>
</gene>
<protein>
    <recommendedName>
        <fullName evidence="4">Acid shock protein</fullName>
    </recommendedName>
</protein>
<evidence type="ECO:0000313" key="2">
    <source>
        <dbReference type="EMBL" id="MBO1108517.1"/>
    </source>
</evidence>
<organism evidence="2 3">
    <name type="scientific">Plesiomonas shigelloides</name>
    <name type="common">Aeromonas shigelloides</name>
    <dbReference type="NCBI Taxonomy" id="703"/>
    <lineage>
        <taxon>Bacteria</taxon>
        <taxon>Pseudomonadati</taxon>
        <taxon>Pseudomonadota</taxon>
        <taxon>Gammaproteobacteria</taxon>
        <taxon>Enterobacterales</taxon>
        <taxon>Enterobacteriaceae</taxon>
        <taxon>Plesiomonas</taxon>
    </lineage>
</organism>
<sequence>MKKIYLTAVAAVFSLSSAMSFAATGSEKMPEKAPAHTTHHSTVVKHHKTATHKKVHQAKLNTVAAKK</sequence>
<keyword evidence="1" id="KW-0732">Signal</keyword>
<evidence type="ECO:0000313" key="3">
    <source>
        <dbReference type="Proteomes" id="UP000664658"/>
    </source>
</evidence>
<accession>A0A8I1W8Z5</accession>
<comment type="caution">
    <text evidence="2">The sequence shown here is derived from an EMBL/GenBank/DDBJ whole genome shotgun (WGS) entry which is preliminary data.</text>
</comment>
<evidence type="ECO:0000256" key="1">
    <source>
        <dbReference type="SAM" id="SignalP"/>
    </source>
</evidence>
<proteinExistence type="predicted"/>
<dbReference type="AlphaFoldDB" id="A0A8I1W8Z5"/>
<dbReference type="Proteomes" id="UP000664658">
    <property type="component" value="Unassembled WGS sequence"/>
</dbReference>
<feature type="signal peptide" evidence="1">
    <location>
        <begin position="1"/>
        <end position="22"/>
    </location>
</feature>
<evidence type="ECO:0008006" key="4">
    <source>
        <dbReference type="Google" id="ProtNLM"/>
    </source>
</evidence>
<dbReference type="EMBL" id="JAFNAA010000009">
    <property type="protein sequence ID" value="MBO1108517.1"/>
    <property type="molecule type" value="Genomic_DNA"/>
</dbReference>